<dbReference type="Proteomes" id="UP000054279">
    <property type="component" value="Unassembled WGS sequence"/>
</dbReference>
<protein>
    <submittedName>
        <fullName evidence="1">Uncharacterized protein</fullName>
    </submittedName>
</protein>
<keyword evidence="2" id="KW-1185">Reference proteome</keyword>
<gene>
    <name evidence="1" type="ORF">M422DRAFT_265421</name>
</gene>
<accession>A0A0C9UDK2</accession>
<evidence type="ECO:0000313" key="1">
    <source>
        <dbReference type="EMBL" id="KIJ32789.1"/>
    </source>
</evidence>
<name>A0A0C9UDK2_SPHS4</name>
<dbReference type="EMBL" id="KN837222">
    <property type="protein sequence ID" value="KIJ32789.1"/>
    <property type="molecule type" value="Genomic_DNA"/>
</dbReference>
<proteinExistence type="predicted"/>
<dbReference type="AlphaFoldDB" id="A0A0C9UDK2"/>
<reference evidence="1 2" key="1">
    <citation type="submission" date="2014-06" db="EMBL/GenBank/DDBJ databases">
        <title>Evolutionary Origins and Diversification of the Mycorrhizal Mutualists.</title>
        <authorList>
            <consortium name="DOE Joint Genome Institute"/>
            <consortium name="Mycorrhizal Genomics Consortium"/>
            <person name="Kohler A."/>
            <person name="Kuo A."/>
            <person name="Nagy L.G."/>
            <person name="Floudas D."/>
            <person name="Copeland A."/>
            <person name="Barry K.W."/>
            <person name="Cichocki N."/>
            <person name="Veneault-Fourrey C."/>
            <person name="LaButti K."/>
            <person name="Lindquist E.A."/>
            <person name="Lipzen A."/>
            <person name="Lundell T."/>
            <person name="Morin E."/>
            <person name="Murat C."/>
            <person name="Riley R."/>
            <person name="Ohm R."/>
            <person name="Sun H."/>
            <person name="Tunlid A."/>
            <person name="Henrissat B."/>
            <person name="Grigoriev I.V."/>
            <person name="Hibbett D.S."/>
            <person name="Martin F."/>
        </authorList>
    </citation>
    <scope>NUCLEOTIDE SEQUENCE [LARGE SCALE GENOMIC DNA]</scope>
    <source>
        <strain evidence="1 2">SS14</strain>
    </source>
</reference>
<dbReference type="HOGENOM" id="CLU_2656052_0_0_1"/>
<organism evidence="1 2">
    <name type="scientific">Sphaerobolus stellatus (strain SS14)</name>
    <dbReference type="NCBI Taxonomy" id="990650"/>
    <lineage>
        <taxon>Eukaryota</taxon>
        <taxon>Fungi</taxon>
        <taxon>Dikarya</taxon>
        <taxon>Basidiomycota</taxon>
        <taxon>Agaricomycotina</taxon>
        <taxon>Agaricomycetes</taxon>
        <taxon>Phallomycetidae</taxon>
        <taxon>Geastrales</taxon>
        <taxon>Sphaerobolaceae</taxon>
        <taxon>Sphaerobolus</taxon>
    </lineage>
</organism>
<evidence type="ECO:0000313" key="2">
    <source>
        <dbReference type="Proteomes" id="UP000054279"/>
    </source>
</evidence>
<sequence>MSLLEILKEFLTSPVKNLSKSSANLPKVSAEVMLIESGTNSLVQVHSKSSNKSSAHSTLYFNFFTSVDIAYCEDVM</sequence>